<sequence>MKNIYPTSDKIIISIVSTKSGMGKTTLVESLIKKFTQKGYRVGALKHDAHKFEVDKKGKDSYKFAKAGALEVVLASKEKIALMKSLNEEERIDNIVKLFNDVDIIFTEGFKNNNFPKIEVHRKSVDNKFLFNDEKFEKGTFLALATDENVEGILNLDLNNLEEIVSFIESFIFKNQQLQKENQKNILIDYKYDDVYKKPIIKIEKEHVKYIEEDIIGEYPLSLILNKNYHSTFLCTPRDIKPLIVGFLATKGHIKNKNDIKKIEVNELESIVNVEISNEGHTSLNKEMIFLNPLNYIECEKVENNSVSIEIETIYEIMNKNLNSSKLFKDTGGVHSVSIFNQNKAVITCEDVARHNAMDKAIGHCILEGINLEDKIILVSGRISLEMMLKAAKMQIPVIISKSAPTNLSIELANKLNITLIGFVRGERMNIYTNPQRVLIKV</sequence>
<dbReference type="GO" id="GO:0005737">
    <property type="term" value="C:cytoplasm"/>
    <property type="evidence" value="ECO:0007669"/>
    <property type="project" value="UniProtKB-SubCell"/>
</dbReference>
<dbReference type="SUPFAM" id="SSF53927">
    <property type="entry name" value="Cytidine deaminase-like"/>
    <property type="match status" value="1"/>
</dbReference>
<dbReference type="NCBIfam" id="TIGR00176">
    <property type="entry name" value="mobB"/>
    <property type="match status" value="1"/>
</dbReference>
<dbReference type="Gene3D" id="3.10.20.10">
    <property type="match status" value="1"/>
</dbReference>
<name>A0A1G9RJW0_9FIRM</name>
<dbReference type="Pfam" id="PF02634">
    <property type="entry name" value="FdhD-NarQ"/>
    <property type="match status" value="1"/>
</dbReference>
<dbReference type="GO" id="GO:0097163">
    <property type="term" value="F:sulfur carrier activity"/>
    <property type="evidence" value="ECO:0007669"/>
    <property type="project" value="UniProtKB-UniRule"/>
</dbReference>
<dbReference type="Proteomes" id="UP000199068">
    <property type="component" value="Unassembled WGS sequence"/>
</dbReference>
<feature type="domain" description="Molybdopterin-guanine dinucleotide biosynthesis protein B (MobB)" evidence="4">
    <location>
        <begin position="13"/>
        <end position="146"/>
    </location>
</feature>
<evidence type="ECO:0000256" key="3">
    <source>
        <dbReference type="HAMAP-Rule" id="MF_00187"/>
    </source>
</evidence>
<comment type="function">
    <text evidence="3">Required for formate dehydrogenase (FDH) activity. Acts as a sulfur carrier protein that transfers sulfur from IscS to the molybdenum cofactor prior to its insertion into FDH.</text>
</comment>
<dbReference type="GO" id="GO:0005525">
    <property type="term" value="F:GTP binding"/>
    <property type="evidence" value="ECO:0007669"/>
    <property type="project" value="InterPro"/>
</dbReference>
<dbReference type="Gene3D" id="3.40.140.10">
    <property type="entry name" value="Cytidine Deaminase, domain 2"/>
    <property type="match status" value="1"/>
</dbReference>
<evidence type="ECO:0000313" key="6">
    <source>
        <dbReference type="Proteomes" id="UP000199068"/>
    </source>
</evidence>
<keyword evidence="2 3" id="KW-0501">Molybdenum cofactor biosynthesis</keyword>
<comment type="similarity">
    <text evidence="3">Belongs to the FdhD family.</text>
</comment>
<evidence type="ECO:0000256" key="2">
    <source>
        <dbReference type="ARBA" id="ARBA00023150"/>
    </source>
</evidence>
<evidence type="ECO:0000256" key="1">
    <source>
        <dbReference type="ARBA" id="ARBA00022490"/>
    </source>
</evidence>
<dbReference type="EMBL" id="FNGW01000007">
    <property type="protein sequence ID" value="SDM23197.1"/>
    <property type="molecule type" value="Genomic_DNA"/>
</dbReference>
<keyword evidence="1 3" id="KW-0963">Cytoplasm</keyword>
<reference evidence="5 6" key="1">
    <citation type="submission" date="2016-10" db="EMBL/GenBank/DDBJ databases">
        <authorList>
            <person name="de Groot N.N."/>
        </authorList>
    </citation>
    <scope>NUCLEOTIDE SEQUENCE [LARGE SCALE GENOMIC DNA]</scope>
    <source>
        <strain evidence="5 6">DSM 797</strain>
    </source>
</reference>
<dbReference type="Gene3D" id="3.40.50.300">
    <property type="entry name" value="P-loop containing nucleotide triphosphate hydrolases"/>
    <property type="match status" value="1"/>
</dbReference>
<dbReference type="InterPro" id="IPR016193">
    <property type="entry name" value="Cytidine_deaminase-like"/>
</dbReference>
<dbReference type="HAMAP" id="MF_00187">
    <property type="entry name" value="FdhD"/>
    <property type="match status" value="1"/>
</dbReference>
<accession>A0A1G9RJW0</accession>
<protein>
    <recommendedName>
        <fullName evidence="3">Sulfur carrier protein FdhD</fullName>
    </recommendedName>
</protein>
<dbReference type="STRING" id="1121325.SAMN04515677_10721"/>
<dbReference type="CDD" id="cd03116">
    <property type="entry name" value="MobB"/>
    <property type="match status" value="1"/>
</dbReference>
<dbReference type="InterPro" id="IPR004435">
    <property type="entry name" value="MobB_dom"/>
</dbReference>
<dbReference type="PANTHER" id="PTHR30592">
    <property type="entry name" value="FORMATE DEHYDROGENASE"/>
    <property type="match status" value="1"/>
</dbReference>
<dbReference type="Pfam" id="PF03205">
    <property type="entry name" value="MobB"/>
    <property type="match status" value="1"/>
</dbReference>
<dbReference type="InterPro" id="IPR003786">
    <property type="entry name" value="FdhD"/>
</dbReference>
<dbReference type="InterPro" id="IPR027417">
    <property type="entry name" value="P-loop_NTPase"/>
</dbReference>
<proteinExistence type="inferred from homology"/>
<dbReference type="GO" id="GO:0016783">
    <property type="term" value="F:sulfurtransferase activity"/>
    <property type="evidence" value="ECO:0007669"/>
    <property type="project" value="InterPro"/>
</dbReference>
<feature type="active site" description="Cysteine persulfide intermediate" evidence="3">
    <location>
        <position position="299"/>
    </location>
</feature>
<dbReference type="SUPFAM" id="SSF52540">
    <property type="entry name" value="P-loop containing nucleoside triphosphate hydrolases"/>
    <property type="match status" value="1"/>
</dbReference>
<dbReference type="AlphaFoldDB" id="A0A1G9RJW0"/>
<organism evidence="5 6">
    <name type="scientific">Romboutsia lituseburensis DSM 797</name>
    <dbReference type="NCBI Taxonomy" id="1121325"/>
    <lineage>
        <taxon>Bacteria</taxon>
        <taxon>Bacillati</taxon>
        <taxon>Bacillota</taxon>
        <taxon>Clostridia</taxon>
        <taxon>Peptostreptococcales</taxon>
        <taxon>Peptostreptococcaceae</taxon>
        <taxon>Romboutsia</taxon>
    </lineage>
</organism>
<feature type="binding site" evidence="3">
    <location>
        <begin position="423"/>
        <end position="428"/>
    </location>
    <ligand>
        <name>Mo-bis(molybdopterin guanine dinucleotide)</name>
        <dbReference type="ChEBI" id="CHEBI:60539"/>
    </ligand>
</feature>
<dbReference type="GO" id="GO:0006777">
    <property type="term" value="P:Mo-molybdopterin cofactor biosynthetic process"/>
    <property type="evidence" value="ECO:0007669"/>
    <property type="project" value="UniProtKB-UniRule"/>
</dbReference>
<dbReference type="NCBIfam" id="TIGR00129">
    <property type="entry name" value="fdhD_narQ"/>
    <property type="match status" value="1"/>
</dbReference>
<gene>
    <name evidence="3" type="primary">fdhD</name>
    <name evidence="5" type="ORF">SAMN04515677_10721</name>
</gene>
<evidence type="ECO:0000313" key="5">
    <source>
        <dbReference type="EMBL" id="SDM23197.1"/>
    </source>
</evidence>
<dbReference type="RefSeq" id="WP_092726787.1">
    <property type="nucleotide sequence ID" value="NZ_FNGW01000007.1"/>
</dbReference>
<dbReference type="PANTHER" id="PTHR30592:SF1">
    <property type="entry name" value="SULFUR CARRIER PROTEIN FDHD"/>
    <property type="match status" value="1"/>
</dbReference>
<keyword evidence="6" id="KW-1185">Reference proteome</keyword>
<evidence type="ECO:0000259" key="4">
    <source>
        <dbReference type="Pfam" id="PF03205"/>
    </source>
</evidence>
<comment type="subcellular location">
    <subcellularLocation>
        <location evidence="3">Cytoplasm</location>
    </subcellularLocation>
</comment>